<reference evidence="2 3" key="1">
    <citation type="submission" date="2023-11" db="EMBL/GenBank/DDBJ databases">
        <title>MicrobeMod: A computational toolkit for identifying prokaryotic methylation and restriction-modification with nanopore sequencing.</title>
        <authorList>
            <person name="Crits-Christoph A."/>
            <person name="Kang S.C."/>
            <person name="Lee H."/>
            <person name="Ostrov N."/>
        </authorList>
    </citation>
    <scope>NUCLEOTIDE SEQUENCE [LARGE SCALE GENOMIC DNA]</scope>
    <source>
        <strain evidence="2 3">ATCC 25935</strain>
    </source>
</reference>
<name>A0ABZ0Y7Q6_9BURK</name>
<dbReference type="InterPro" id="IPR007138">
    <property type="entry name" value="ABM_dom"/>
</dbReference>
<sequence length="96" mass="10683">MMKDLIVVATLTARPGHEATLKAALEKIVPPSRAEAGCSRYELHADIEHAGRFVMIETWRDQQALTEHEATPHFQALLQEVGGKVDVQVLKLDKLL</sequence>
<gene>
    <name evidence="2" type="ORF">SR858_05150</name>
</gene>
<evidence type="ECO:0000313" key="2">
    <source>
        <dbReference type="EMBL" id="WQH07417.1"/>
    </source>
</evidence>
<keyword evidence="2" id="KW-0560">Oxidoreductase</keyword>
<accession>A0ABZ0Y7Q6</accession>
<keyword evidence="3" id="KW-1185">Reference proteome</keyword>
<dbReference type="PANTHER" id="PTHR33336">
    <property type="entry name" value="QUINOL MONOOXYGENASE YGIN-RELATED"/>
    <property type="match status" value="1"/>
</dbReference>
<organism evidence="2 3">
    <name type="scientific">Duganella zoogloeoides</name>
    <dbReference type="NCBI Taxonomy" id="75659"/>
    <lineage>
        <taxon>Bacteria</taxon>
        <taxon>Pseudomonadati</taxon>
        <taxon>Pseudomonadota</taxon>
        <taxon>Betaproteobacteria</taxon>
        <taxon>Burkholderiales</taxon>
        <taxon>Oxalobacteraceae</taxon>
        <taxon>Telluria group</taxon>
        <taxon>Duganella</taxon>
    </lineage>
</organism>
<dbReference type="PANTHER" id="PTHR33336:SF15">
    <property type="entry name" value="ABM DOMAIN-CONTAINING PROTEIN"/>
    <property type="match status" value="1"/>
</dbReference>
<dbReference type="PROSITE" id="PS51725">
    <property type="entry name" value="ABM"/>
    <property type="match status" value="1"/>
</dbReference>
<dbReference type="SUPFAM" id="SSF54909">
    <property type="entry name" value="Dimeric alpha+beta barrel"/>
    <property type="match status" value="1"/>
</dbReference>
<dbReference type="InterPro" id="IPR050744">
    <property type="entry name" value="AI-2_Isomerase_LsrG"/>
</dbReference>
<evidence type="ECO:0000259" key="1">
    <source>
        <dbReference type="PROSITE" id="PS51725"/>
    </source>
</evidence>
<feature type="domain" description="ABM" evidence="1">
    <location>
        <begin position="5"/>
        <end position="95"/>
    </location>
</feature>
<protein>
    <submittedName>
        <fullName evidence="2">Quinol monooxygenase</fullName>
        <ecNumber evidence="2">1.-.-.-</ecNumber>
    </submittedName>
</protein>
<dbReference type="EMBL" id="CP140152">
    <property type="protein sequence ID" value="WQH07417.1"/>
    <property type="molecule type" value="Genomic_DNA"/>
</dbReference>
<dbReference type="InterPro" id="IPR011008">
    <property type="entry name" value="Dimeric_a/b-barrel"/>
</dbReference>
<dbReference type="Pfam" id="PF03992">
    <property type="entry name" value="ABM"/>
    <property type="match status" value="1"/>
</dbReference>
<proteinExistence type="predicted"/>
<dbReference type="GO" id="GO:0004497">
    <property type="term" value="F:monooxygenase activity"/>
    <property type="evidence" value="ECO:0007669"/>
    <property type="project" value="UniProtKB-KW"/>
</dbReference>
<dbReference type="Gene3D" id="3.30.70.100">
    <property type="match status" value="1"/>
</dbReference>
<dbReference type="Proteomes" id="UP001326110">
    <property type="component" value="Chromosome"/>
</dbReference>
<keyword evidence="2" id="KW-0503">Monooxygenase</keyword>
<dbReference type="EC" id="1.-.-.-" evidence="2"/>
<evidence type="ECO:0000313" key="3">
    <source>
        <dbReference type="Proteomes" id="UP001326110"/>
    </source>
</evidence>